<dbReference type="PANTHER" id="PTHR43334">
    <property type="entry name" value="ACETATE--COA LIGASE [ADP-FORMING]"/>
    <property type="match status" value="1"/>
</dbReference>
<protein>
    <recommendedName>
        <fullName evidence="5">N-acetyltransferase domain-containing protein</fullName>
    </recommendedName>
</protein>
<dbReference type="InterPro" id="IPR016102">
    <property type="entry name" value="Succinyl-CoA_synth-like"/>
</dbReference>
<dbReference type="SUPFAM" id="SSF56059">
    <property type="entry name" value="Glutathione synthetase ATP-binding domain-like"/>
    <property type="match status" value="1"/>
</dbReference>
<keyword evidence="3" id="KW-0547">Nucleotide-binding</keyword>
<dbReference type="GO" id="GO:0043758">
    <property type="term" value="F:acetate-CoA ligase (ADP-forming) activity"/>
    <property type="evidence" value="ECO:0007669"/>
    <property type="project" value="InterPro"/>
</dbReference>
<dbReference type="InterPro" id="IPR000182">
    <property type="entry name" value="GNAT_dom"/>
</dbReference>
<feature type="domain" description="N-acetyltransferase" evidence="5">
    <location>
        <begin position="472"/>
        <end position="624"/>
    </location>
</feature>
<dbReference type="CDD" id="cd04301">
    <property type="entry name" value="NAT_SF"/>
    <property type="match status" value="1"/>
</dbReference>
<organism evidence="6 7">
    <name type="scientific">Sphingomonas spermidinifaciens</name>
    <dbReference type="NCBI Taxonomy" id="1141889"/>
    <lineage>
        <taxon>Bacteria</taxon>
        <taxon>Pseudomonadati</taxon>
        <taxon>Pseudomonadota</taxon>
        <taxon>Alphaproteobacteria</taxon>
        <taxon>Sphingomonadales</taxon>
        <taxon>Sphingomonadaceae</taxon>
        <taxon>Sphingomonas</taxon>
    </lineage>
</organism>
<dbReference type="Pfam" id="PF13549">
    <property type="entry name" value="ATP-grasp_5"/>
    <property type="match status" value="1"/>
</dbReference>
<dbReference type="Gene3D" id="3.40.50.261">
    <property type="entry name" value="Succinyl-CoA synthetase domains"/>
    <property type="match status" value="1"/>
</dbReference>
<evidence type="ECO:0000259" key="5">
    <source>
        <dbReference type="PROSITE" id="PS51186"/>
    </source>
</evidence>
<evidence type="ECO:0000256" key="2">
    <source>
        <dbReference type="ARBA" id="ARBA00022598"/>
    </source>
</evidence>
<dbReference type="RefSeq" id="WP_096343533.1">
    <property type="nucleotide sequence ID" value="NZ_NWMW01000002.1"/>
</dbReference>
<keyword evidence="4" id="KW-0067">ATP-binding</keyword>
<dbReference type="AlphaFoldDB" id="A0A2A4B2G2"/>
<evidence type="ECO:0000256" key="3">
    <source>
        <dbReference type="ARBA" id="ARBA00022741"/>
    </source>
</evidence>
<sequence length="625" mass="65848">MTRTVRRSTAPASLRSTASANCSTPQLLCRCKPTTGDRLAIVSNGGGAGVLAADALAAAGGMLATLSEKTISGLDGAPPQGWSRANPIDVVGDARAMRFIDATIAALDDPGVDAVLVLHCPTAVATGEEIAKDLTEALAKRRRSAAKPVIACWMGPANAEAARAAFDAAGIALFDNLDDAVRGFCYLLRAGQVRAARMRAPSPSTLDEADRASAAAVIADARAAGRTVLNAIEARSILAAYGVPVVNARFAATVDALARQCDDLWSPFVLKIVSPDLTHKSDAGGIAFGLPSREATAAAATSMAERIAREHPEAHIDGFEVQQMVPCQSGREMFAGFGEDPTFGPMLAFGTGGKAVELLHDRALGLPPLDDGLATGMIADTRIAKLLTGYRDVPAVNLKAIVRVLNALSQIAIDQPEIAELDINPLVPTSGGVVALDARARIADPAHRTGLAIEPYPAEWEDDVTTRSDVALHIRPVRPDDEAVLAAMFAAVSAEDLRFRFLSGVSRVGHDRLVPMTQVDYRRTINFLAFAGEQLVASATLASDPDGERAELALAVRSDFKGKGVSWTLVDHVMRYARAKKIETIESVESLDNHAAIALEREAGFEIAPHGDCGCEVLVRRRVAA</sequence>
<dbReference type="EMBL" id="NWMW01000002">
    <property type="protein sequence ID" value="PCD02155.1"/>
    <property type="molecule type" value="Genomic_DNA"/>
</dbReference>
<dbReference type="InterPro" id="IPR016181">
    <property type="entry name" value="Acyl_CoA_acyltransferase"/>
</dbReference>
<dbReference type="SUPFAM" id="SSF55729">
    <property type="entry name" value="Acyl-CoA N-acyltransferases (Nat)"/>
    <property type="match status" value="1"/>
</dbReference>
<evidence type="ECO:0000256" key="4">
    <source>
        <dbReference type="ARBA" id="ARBA00022840"/>
    </source>
</evidence>
<dbReference type="Pfam" id="PF19045">
    <property type="entry name" value="Ligase_CoA_2"/>
    <property type="match status" value="1"/>
</dbReference>
<dbReference type="GO" id="GO:0016747">
    <property type="term" value="F:acyltransferase activity, transferring groups other than amino-acyl groups"/>
    <property type="evidence" value="ECO:0007669"/>
    <property type="project" value="InterPro"/>
</dbReference>
<dbReference type="SUPFAM" id="SSF52210">
    <property type="entry name" value="Succinyl-CoA synthetase domains"/>
    <property type="match status" value="1"/>
</dbReference>
<dbReference type="PROSITE" id="PS51186">
    <property type="entry name" value="GNAT"/>
    <property type="match status" value="1"/>
</dbReference>
<evidence type="ECO:0000313" key="6">
    <source>
        <dbReference type="EMBL" id="PCD02155.1"/>
    </source>
</evidence>
<dbReference type="InterPro" id="IPR043938">
    <property type="entry name" value="Ligase_CoA_dom"/>
</dbReference>
<proteinExistence type="predicted"/>
<dbReference type="PANTHER" id="PTHR43334:SF1">
    <property type="entry name" value="3-HYDROXYPROPIONATE--COA LIGASE [ADP-FORMING]"/>
    <property type="match status" value="1"/>
</dbReference>
<reference evidence="6 7" key="1">
    <citation type="submission" date="2017-09" db="EMBL/GenBank/DDBJ databases">
        <title>Sphingomonas spermidinifaciens 9NM-10, whole genome shotgun sequence.</title>
        <authorList>
            <person name="Feng G."/>
            <person name="Zhu H."/>
        </authorList>
    </citation>
    <scope>NUCLEOTIDE SEQUENCE [LARGE SCALE GENOMIC DNA]</scope>
    <source>
        <strain evidence="6 7">9NM-10</strain>
    </source>
</reference>
<dbReference type="InterPro" id="IPR051538">
    <property type="entry name" value="Acyl-CoA_Synth/Transferase"/>
</dbReference>
<name>A0A2A4B2G2_9SPHN</name>
<accession>A0A2A4B2G2</accession>
<keyword evidence="7" id="KW-1185">Reference proteome</keyword>
<dbReference type="GO" id="GO:0005524">
    <property type="term" value="F:ATP binding"/>
    <property type="evidence" value="ECO:0007669"/>
    <property type="project" value="UniProtKB-KW"/>
</dbReference>
<dbReference type="Proteomes" id="UP000218366">
    <property type="component" value="Unassembled WGS sequence"/>
</dbReference>
<keyword evidence="1" id="KW-0816">Tricarboxylic acid cycle</keyword>
<dbReference type="GO" id="GO:0006099">
    <property type="term" value="P:tricarboxylic acid cycle"/>
    <property type="evidence" value="ECO:0007669"/>
    <property type="project" value="UniProtKB-KW"/>
</dbReference>
<keyword evidence="2" id="KW-0436">Ligase</keyword>
<dbReference type="Gene3D" id="3.30.470.20">
    <property type="entry name" value="ATP-grasp fold, B domain"/>
    <property type="match status" value="1"/>
</dbReference>
<dbReference type="OrthoDB" id="9807426at2"/>
<comment type="caution">
    <text evidence="6">The sequence shown here is derived from an EMBL/GenBank/DDBJ whole genome shotgun (WGS) entry which is preliminary data.</text>
</comment>
<dbReference type="InterPro" id="IPR013815">
    <property type="entry name" value="ATP_grasp_subdomain_1"/>
</dbReference>
<dbReference type="Pfam" id="PF00583">
    <property type="entry name" value="Acetyltransf_1"/>
    <property type="match status" value="1"/>
</dbReference>
<dbReference type="Gene3D" id="3.40.630.30">
    <property type="match status" value="1"/>
</dbReference>
<evidence type="ECO:0000313" key="7">
    <source>
        <dbReference type="Proteomes" id="UP000218366"/>
    </source>
</evidence>
<evidence type="ECO:0000256" key="1">
    <source>
        <dbReference type="ARBA" id="ARBA00022532"/>
    </source>
</evidence>
<gene>
    <name evidence="6" type="ORF">COC42_11845</name>
</gene>
<dbReference type="Gene3D" id="3.30.1490.20">
    <property type="entry name" value="ATP-grasp fold, A domain"/>
    <property type="match status" value="1"/>
</dbReference>